<evidence type="ECO:0008006" key="6">
    <source>
        <dbReference type="Google" id="ProtNLM"/>
    </source>
</evidence>
<dbReference type="PANTHER" id="PTHR21483:SF18">
    <property type="entry name" value="RNA POLYMERASE II-ASSOCIATED PROTEIN 1"/>
    <property type="match status" value="1"/>
</dbReference>
<dbReference type="Pfam" id="PF08620">
    <property type="entry name" value="RPAP1_C"/>
    <property type="match status" value="1"/>
</dbReference>
<feature type="region of interest" description="Disordered" evidence="1">
    <location>
        <begin position="31"/>
        <end position="137"/>
    </location>
</feature>
<name>A0AAD7CZV2_MYCRO</name>
<evidence type="ECO:0000259" key="2">
    <source>
        <dbReference type="Pfam" id="PF08620"/>
    </source>
</evidence>
<gene>
    <name evidence="4" type="ORF">B0H17DRAFT_1084633</name>
</gene>
<comment type="caution">
    <text evidence="4">The sequence shown here is derived from an EMBL/GenBank/DDBJ whole genome shotgun (WGS) entry which is preliminary data.</text>
</comment>
<keyword evidence="5" id="KW-1185">Reference proteome</keyword>
<dbReference type="InterPro" id="IPR057989">
    <property type="entry name" value="TPR_RPAP1/MINIYO-like"/>
</dbReference>
<dbReference type="AlphaFoldDB" id="A0AAD7CZV2"/>
<dbReference type="GO" id="GO:0006366">
    <property type="term" value="P:transcription by RNA polymerase II"/>
    <property type="evidence" value="ECO:0007669"/>
    <property type="project" value="InterPro"/>
</dbReference>
<dbReference type="PANTHER" id="PTHR21483">
    <property type="entry name" value="RNA POLYMERASE II-ASSOCIATED PROTEIN 1"/>
    <property type="match status" value="1"/>
</dbReference>
<feature type="compositionally biased region" description="Polar residues" evidence="1">
    <location>
        <begin position="38"/>
        <end position="47"/>
    </location>
</feature>
<evidence type="ECO:0000259" key="3">
    <source>
        <dbReference type="Pfam" id="PF25766"/>
    </source>
</evidence>
<feature type="compositionally biased region" description="Low complexity" evidence="1">
    <location>
        <begin position="51"/>
        <end position="69"/>
    </location>
</feature>
<dbReference type="EMBL" id="JARKIE010000170">
    <property type="protein sequence ID" value="KAJ7671921.1"/>
    <property type="molecule type" value="Genomic_DNA"/>
</dbReference>
<evidence type="ECO:0000256" key="1">
    <source>
        <dbReference type="SAM" id="MobiDB-lite"/>
    </source>
</evidence>
<protein>
    <recommendedName>
        <fullName evidence="6">RNA polymerase II-associated protein 1 C-terminal domain-containing protein</fullName>
    </recommendedName>
</protein>
<dbReference type="InterPro" id="IPR013929">
    <property type="entry name" value="RPAP1_C"/>
</dbReference>
<feature type="domain" description="RPAP1/MINIYO-like TPR repeats" evidence="3">
    <location>
        <begin position="935"/>
        <end position="995"/>
    </location>
</feature>
<reference evidence="4" key="1">
    <citation type="submission" date="2023-03" db="EMBL/GenBank/DDBJ databases">
        <title>Massive genome expansion in bonnet fungi (Mycena s.s.) driven by repeated elements and novel gene families across ecological guilds.</title>
        <authorList>
            <consortium name="Lawrence Berkeley National Laboratory"/>
            <person name="Harder C.B."/>
            <person name="Miyauchi S."/>
            <person name="Viragh M."/>
            <person name="Kuo A."/>
            <person name="Thoen E."/>
            <person name="Andreopoulos B."/>
            <person name="Lu D."/>
            <person name="Skrede I."/>
            <person name="Drula E."/>
            <person name="Henrissat B."/>
            <person name="Morin E."/>
            <person name="Kohler A."/>
            <person name="Barry K."/>
            <person name="LaButti K."/>
            <person name="Morin E."/>
            <person name="Salamov A."/>
            <person name="Lipzen A."/>
            <person name="Mereny Z."/>
            <person name="Hegedus B."/>
            <person name="Baldrian P."/>
            <person name="Stursova M."/>
            <person name="Weitz H."/>
            <person name="Taylor A."/>
            <person name="Grigoriev I.V."/>
            <person name="Nagy L.G."/>
            <person name="Martin F."/>
            <person name="Kauserud H."/>
        </authorList>
    </citation>
    <scope>NUCLEOTIDE SEQUENCE</scope>
    <source>
        <strain evidence="4">CBHHK067</strain>
    </source>
</reference>
<dbReference type="Pfam" id="PF25766">
    <property type="entry name" value="TPR_RPAP1"/>
    <property type="match status" value="1"/>
</dbReference>
<feature type="domain" description="RPAP1 C-terminal" evidence="2">
    <location>
        <begin position="176"/>
        <end position="242"/>
    </location>
</feature>
<dbReference type="InterPro" id="IPR039913">
    <property type="entry name" value="RPAP1/Rba50"/>
</dbReference>
<evidence type="ECO:0000313" key="4">
    <source>
        <dbReference type="EMBL" id="KAJ7671921.1"/>
    </source>
</evidence>
<dbReference type="Proteomes" id="UP001221757">
    <property type="component" value="Unassembled WGS sequence"/>
</dbReference>
<sequence>MKSEKRNGEKSWPSLARVSRICSRRCEKKGPRLVRSVPSLTNYSLTTEIGPLRPALSPASSPTSRSASRTSRKLRFAEPTLDDVHVYESAPPSPRKKALALPAPSSADDVVSLGQWRGDAPEPEPVATPEPEPEEGTPEYIRRRFFPSAPAHNPDLAWMEEIASPPASAAPASDALRFDLSGNRLATPLHSSLPTHLGLHHHPPDADGVQRAGYTLDDVFMMSRSGVKAQRAAGMRMLIGVARWVGAVHRGDEDLDGAMKVSDIAELKTRIVAAGIDAMGERGSLGVHAIEVVWVCVVGWAEGDEMLDLDIDTELEGVEFGTQDAAFPLAHLFPQLAAALSTQAESPSDGSASTSLAHLLAILHRLARQTNAIATEIVSTPALIPALFRTFLLTGAPGSPADARRALDLLTTLASSTRANAQALAPPADALLRFVATLPPPAPALLTGTLTFYAALAAYGLYAHIASTAHLQLAAVAQYVSAHATERGLVRAWAGLVEAWTVCATDPHQTTPGHEILWSQVVAWGWGADVLALREQLGVLPEDWDAWAAVWQAEAAWLEGARVNGVRGGEREREECVLAVKAAFETDGGKEHAVVKAATRRLWAWGGLEVERLGRYAETLMAVIRLWLACLPPATDGPLPSPPFSLPFAQLSDLCAKLVTHPLWARVSSSGPGYVLFRPLSSLLSNYLRLSQRLPDVSQDVWMAQALSILSRLLPGDEEFGLQVTQGILDLITPQWAMSRGLSVIKPFLARAIRPPEDVHIGPSCMSPNSIKRATTLRLPAPSSAFSRDYGLPVPRDWTLSPLDHLLRSGTSPVFKDLPPSWDASEVDVTRAALLLTKICREVSSRFSFVDFVLTRDEAVFGCMKVFMLEHGQAQSDSAEEVFRDRVVGQLMEDLLAPFSAGVASSGPPSSPVVPSPPSQPDLEQVAVGFLGASTPFYQYYTDFVALYDAISFSHPTFARLLLPPTSMRYAPDYRRHLWNDFGHVLKTIRTSPKNPQMLGAYLRSLVKVPLQGFLRLVAIHHVAYNIWPDLRERSADAALGEDRAVKLLKVVVLRYRQEREGAVRVQPECFELDAETRRGRLEYVERVGGDVFARRVEGPLQ</sequence>
<organism evidence="4 5">
    <name type="scientific">Mycena rosella</name>
    <name type="common">Pink bonnet</name>
    <name type="synonym">Agaricus rosellus</name>
    <dbReference type="NCBI Taxonomy" id="1033263"/>
    <lineage>
        <taxon>Eukaryota</taxon>
        <taxon>Fungi</taxon>
        <taxon>Dikarya</taxon>
        <taxon>Basidiomycota</taxon>
        <taxon>Agaricomycotina</taxon>
        <taxon>Agaricomycetes</taxon>
        <taxon>Agaricomycetidae</taxon>
        <taxon>Agaricales</taxon>
        <taxon>Marasmiineae</taxon>
        <taxon>Mycenaceae</taxon>
        <taxon>Mycena</taxon>
    </lineage>
</organism>
<evidence type="ECO:0000313" key="5">
    <source>
        <dbReference type="Proteomes" id="UP001221757"/>
    </source>
</evidence>
<proteinExistence type="predicted"/>
<accession>A0AAD7CZV2</accession>